<evidence type="ECO:0000256" key="3">
    <source>
        <dbReference type="ARBA" id="ARBA00022989"/>
    </source>
</evidence>
<dbReference type="Proteomes" id="UP000238042">
    <property type="component" value="Unassembled WGS sequence"/>
</dbReference>
<protein>
    <recommendedName>
        <fullName evidence="6">TM2 domain-containing protein</fullName>
    </recommendedName>
</protein>
<dbReference type="OrthoDB" id="9816361at2"/>
<keyword evidence="3 5" id="KW-1133">Transmembrane helix</keyword>
<accession>A0A2S8AFG0</accession>
<evidence type="ECO:0000313" key="7">
    <source>
        <dbReference type="EMBL" id="PQL94873.1"/>
    </source>
</evidence>
<organism evidence="7 8">
    <name type="scientific">Apibacter adventoris</name>
    <dbReference type="NCBI Taxonomy" id="1679466"/>
    <lineage>
        <taxon>Bacteria</taxon>
        <taxon>Pseudomonadati</taxon>
        <taxon>Bacteroidota</taxon>
        <taxon>Flavobacteriia</taxon>
        <taxon>Flavobacteriales</taxon>
        <taxon>Weeksellaceae</taxon>
        <taxon>Apibacter</taxon>
    </lineage>
</organism>
<evidence type="ECO:0000313" key="8">
    <source>
        <dbReference type="Proteomes" id="UP000238042"/>
    </source>
</evidence>
<dbReference type="Pfam" id="PF05154">
    <property type="entry name" value="TM2"/>
    <property type="match status" value="1"/>
</dbReference>
<comment type="subcellular location">
    <subcellularLocation>
        <location evidence="1">Membrane</location>
        <topology evidence="1">Multi-pass membrane protein</topology>
    </subcellularLocation>
</comment>
<feature type="transmembrane region" description="Helical" evidence="5">
    <location>
        <begin position="31"/>
        <end position="55"/>
    </location>
</feature>
<dbReference type="RefSeq" id="WP_105193644.1">
    <property type="nucleotide sequence ID" value="NZ_PSZM01000003.1"/>
</dbReference>
<feature type="domain" description="TM2" evidence="6">
    <location>
        <begin position="2"/>
        <end position="51"/>
    </location>
</feature>
<dbReference type="EMBL" id="PSZM01000003">
    <property type="protein sequence ID" value="PQL94873.1"/>
    <property type="molecule type" value="Genomic_DNA"/>
</dbReference>
<name>A0A2S8AFG0_9FLAO</name>
<dbReference type="GO" id="GO:0016020">
    <property type="term" value="C:membrane"/>
    <property type="evidence" value="ECO:0007669"/>
    <property type="project" value="UniProtKB-SubCell"/>
</dbReference>
<evidence type="ECO:0000256" key="2">
    <source>
        <dbReference type="ARBA" id="ARBA00022692"/>
    </source>
</evidence>
<proteinExistence type="predicted"/>
<sequence>MKNKTTAALLAFFLGGIGGHKFYLNRPVEGFIYLIFSCTLIPAIIGFIEGIIYLCMSDYSFNLKYNEIPIQTNSNNIYLSLNQNLAHGNGGYHSQQNNTIYENKNILPKTQSEAFYFILIKTSQLDGEVTKNEYQRMEVVLKLFFNDKVLNMTTDENRIKPILHEDTFVVIDKCLEFIDDNENLLKVIIEFSNKNGIINEEIMNIIRYISKKSGMSKNVYTEIINNYK</sequence>
<comment type="caution">
    <text evidence="7">The sequence shown here is derived from an EMBL/GenBank/DDBJ whole genome shotgun (WGS) entry which is preliminary data.</text>
</comment>
<reference evidence="7 8" key="1">
    <citation type="submission" date="2018-02" db="EMBL/GenBank/DDBJ databases">
        <title>Genome sequences of Apibacter spp., gut symbionts of Asian honey bees.</title>
        <authorList>
            <person name="Kwong W.K."/>
            <person name="Steele M.I."/>
            <person name="Moran N.A."/>
        </authorList>
    </citation>
    <scope>NUCLEOTIDE SEQUENCE [LARGE SCALE GENOMIC DNA]</scope>
    <source>
        <strain evidence="8">wkB301</strain>
    </source>
</reference>
<keyword evidence="4 5" id="KW-0472">Membrane</keyword>
<evidence type="ECO:0000256" key="5">
    <source>
        <dbReference type="SAM" id="Phobius"/>
    </source>
</evidence>
<evidence type="ECO:0000259" key="6">
    <source>
        <dbReference type="Pfam" id="PF05154"/>
    </source>
</evidence>
<dbReference type="AlphaFoldDB" id="A0A2S8AFG0"/>
<gene>
    <name evidence="7" type="ORF">C4S77_02510</name>
</gene>
<dbReference type="InterPro" id="IPR007829">
    <property type="entry name" value="TM2"/>
</dbReference>
<evidence type="ECO:0000256" key="1">
    <source>
        <dbReference type="ARBA" id="ARBA00004141"/>
    </source>
</evidence>
<evidence type="ECO:0000256" key="4">
    <source>
        <dbReference type="ARBA" id="ARBA00023136"/>
    </source>
</evidence>
<keyword evidence="8" id="KW-1185">Reference proteome</keyword>
<keyword evidence="2 5" id="KW-0812">Transmembrane</keyword>